<proteinExistence type="predicted"/>
<reference evidence="1 2" key="1">
    <citation type="submission" date="2023-10" db="EMBL/GenBank/DDBJ databases">
        <title>Draft genome sequence of Xylaria bambusicola isolate GMP-LS, the root and basal stem rot pathogen of sugarcane in Indonesia.</title>
        <authorList>
            <person name="Selvaraj P."/>
            <person name="Muralishankar V."/>
            <person name="Muruganantham S."/>
            <person name="Sp S."/>
            <person name="Haryani S."/>
            <person name="Lau K.J.X."/>
            <person name="Naqvi N.I."/>
        </authorList>
    </citation>
    <scope>NUCLEOTIDE SEQUENCE [LARGE SCALE GENOMIC DNA]</scope>
    <source>
        <strain evidence="1">GMP-LS</strain>
    </source>
</reference>
<comment type="caution">
    <text evidence="1">The sequence shown here is derived from an EMBL/GenBank/DDBJ whole genome shotgun (WGS) entry which is preliminary data.</text>
</comment>
<accession>A0AAN7UKS4</accession>
<keyword evidence="2" id="KW-1185">Reference proteome</keyword>
<dbReference type="EMBL" id="JAWHQM010000007">
    <property type="protein sequence ID" value="KAK5628036.1"/>
    <property type="molecule type" value="Genomic_DNA"/>
</dbReference>
<gene>
    <name evidence="1" type="ORF">RRF57_003750</name>
</gene>
<dbReference type="AlphaFoldDB" id="A0AAN7UKS4"/>
<name>A0AAN7UKS4_9PEZI</name>
<dbReference type="Proteomes" id="UP001305414">
    <property type="component" value="Unassembled WGS sequence"/>
</dbReference>
<evidence type="ECO:0000313" key="1">
    <source>
        <dbReference type="EMBL" id="KAK5628036.1"/>
    </source>
</evidence>
<sequence>MSPPLKPPKGVLPKAVDEPIWPKGEVTPLEELLPLSKIDLVEDDNPNDFVGEGLANKDSIWPVLALRNGDAWVAKLDMPELLKADAVVEMLFFSEP</sequence>
<protein>
    <submittedName>
        <fullName evidence="1">Uncharacterized protein</fullName>
    </submittedName>
</protein>
<organism evidence="1 2">
    <name type="scientific">Xylaria bambusicola</name>
    <dbReference type="NCBI Taxonomy" id="326684"/>
    <lineage>
        <taxon>Eukaryota</taxon>
        <taxon>Fungi</taxon>
        <taxon>Dikarya</taxon>
        <taxon>Ascomycota</taxon>
        <taxon>Pezizomycotina</taxon>
        <taxon>Sordariomycetes</taxon>
        <taxon>Xylariomycetidae</taxon>
        <taxon>Xylariales</taxon>
        <taxon>Xylariaceae</taxon>
        <taxon>Xylaria</taxon>
    </lineage>
</organism>
<evidence type="ECO:0000313" key="2">
    <source>
        <dbReference type="Proteomes" id="UP001305414"/>
    </source>
</evidence>